<name>A0A2P5CNF2_TREOI</name>
<dbReference type="Proteomes" id="UP000237000">
    <property type="component" value="Unassembled WGS sequence"/>
</dbReference>
<dbReference type="GO" id="GO:0016298">
    <property type="term" value="F:lipase activity"/>
    <property type="evidence" value="ECO:0007669"/>
    <property type="project" value="TreeGrafter"/>
</dbReference>
<protein>
    <submittedName>
        <fullName evidence="2">Uncharacterized protein</fullName>
    </submittedName>
</protein>
<dbReference type="PANTHER" id="PTHR45966">
    <property type="entry name" value="GDSL-LIKE LIPASE/ACYLHYDROLASE"/>
    <property type="match status" value="1"/>
</dbReference>
<proteinExistence type="predicted"/>
<organism evidence="2 3">
    <name type="scientific">Trema orientale</name>
    <name type="common">Charcoal tree</name>
    <name type="synonym">Celtis orientalis</name>
    <dbReference type="NCBI Taxonomy" id="63057"/>
    <lineage>
        <taxon>Eukaryota</taxon>
        <taxon>Viridiplantae</taxon>
        <taxon>Streptophyta</taxon>
        <taxon>Embryophyta</taxon>
        <taxon>Tracheophyta</taxon>
        <taxon>Spermatophyta</taxon>
        <taxon>Magnoliopsida</taxon>
        <taxon>eudicotyledons</taxon>
        <taxon>Gunneridae</taxon>
        <taxon>Pentapetalae</taxon>
        <taxon>rosids</taxon>
        <taxon>fabids</taxon>
        <taxon>Rosales</taxon>
        <taxon>Cannabaceae</taxon>
        <taxon>Trema</taxon>
    </lineage>
</organism>
<gene>
    <name evidence="2" type="ORF">TorRG33x02_278770</name>
</gene>
<dbReference type="InParanoid" id="A0A2P5CNF2"/>
<accession>A0A2P5CNF2</accession>
<dbReference type="InterPro" id="IPR044552">
    <property type="entry name" value="GLIP1-5/GLL25"/>
</dbReference>
<evidence type="ECO:0000313" key="2">
    <source>
        <dbReference type="EMBL" id="PON62551.1"/>
    </source>
</evidence>
<comment type="caution">
    <text evidence="2">The sequence shown here is derived from an EMBL/GenBank/DDBJ whole genome shotgun (WGS) entry which is preliminary data.</text>
</comment>
<dbReference type="OrthoDB" id="10293563at2759"/>
<dbReference type="PANTHER" id="PTHR45966:SF1">
    <property type="entry name" value="GDSL ESTERASE_LIPASE 1-RELATED"/>
    <property type="match status" value="1"/>
</dbReference>
<reference evidence="3" key="1">
    <citation type="submission" date="2016-06" db="EMBL/GenBank/DDBJ databases">
        <title>Parallel loss of symbiosis genes in relatives of nitrogen-fixing non-legume Parasponia.</title>
        <authorList>
            <person name="Van Velzen R."/>
            <person name="Holmer R."/>
            <person name="Bu F."/>
            <person name="Rutten L."/>
            <person name="Van Zeijl A."/>
            <person name="Liu W."/>
            <person name="Santuari L."/>
            <person name="Cao Q."/>
            <person name="Sharma T."/>
            <person name="Shen D."/>
            <person name="Roswanjaya Y."/>
            <person name="Wardhani T."/>
            <person name="Kalhor M.S."/>
            <person name="Jansen J."/>
            <person name="Van den Hoogen J."/>
            <person name="Gungor B."/>
            <person name="Hartog M."/>
            <person name="Hontelez J."/>
            <person name="Verver J."/>
            <person name="Yang W.-C."/>
            <person name="Schijlen E."/>
            <person name="Repin R."/>
            <person name="Schilthuizen M."/>
            <person name="Schranz E."/>
            <person name="Heidstra R."/>
            <person name="Miyata K."/>
            <person name="Fedorova E."/>
            <person name="Kohlen W."/>
            <person name="Bisseling T."/>
            <person name="Smit S."/>
            <person name="Geurts R."/>
        </authorList>
    </citation>
    <scope>NUCLEOTIDE SEQUENCE [LARGE SCALE GENOMIC DNA]</scope>
    <source>
        <strain evidence="3">cv. RG33-2</strain>
    </source>
</reference>
<sequence>MLLVSTASSCHACVLPDRHVIDLKTQLTYFNKMVKLLRHKHGGFKKETWDVVALVHIGDYLFFDPVHLTEKVNEQYAKLMWSGNSNATLHYNLKSHFQI</sequence>
<keyword evidence="1" id="KW-0732">Signal</keyword>
<dbReference type="EMBL" id="JXTC01000345">
    <property type="protein sequence ID" value="PON62551.1"/>
    <property type="molecule type" value="Genomic_DNA"/>
</dbReference>
<dbReference type="AlphaFoldDB" id="A0A2P5CNF2"/>
<keyword evidence="3" id="KW-1185">Reference proteome</keyword>
<evidence type="ECO:0000313" key="3">
    <source>
        <dbReference type="Proteomes" id="UP000237000"/>
    </source>
</evidence>
<evidence type="ECO:0000256" key="1">
    <source>
        <dbReference type="ARBA" id="ARBA00022729"/>
    </source>
</evidence>